<name>A0A6B0UYJ0_IXORI</name>
<evidence type="ECO:0000256" key="1">
    <source>
        <dbReference type="SAM" id="SignalP"/>
    </source>
</evidence>
<dbReference type="AlphaFoldDB" id="A0A6B0UYJ0"/>
<feature type="chain" id="PRO_5025639680" evidence="1">
    <location>
        <begin position="20"/>
        <end position="167"/>
    </location>
</feature>
<proteinExistence type="predicted"/>
<evidence type="ECO:0000313" key="2">
    <source>
        <dbReference type="EMBL" id="MXU94646.1"/>
    </source>
</evidence>
<accession>A0A6B0UYJ0</accession>
<feature type="signal peptide" evidence="1">
    <location>
        <begin position="1"/>
        <end position="19"/>
    </location>
</feature>
<keyword evidence="1" id="KW-0732">Signal</keyword>
<dbReference type="EMBL" id="GIFC01012563">
    <property type="protein sequence ID" value="MXU94646.1"/>
    <property type="molecule type" value="Transcribed_RNA"/>
</dbReference>
<protein>
    <submittedName>
        <fullName evidence="2">Putative secreted protein</fullName>
    </submittedName>
</protein>
<reference evidence="2" key="1">
    <citation type="submission" date="2019-12" db="EMBL/GenBank/DDBJ databases">
        <title>An insight into the sialome of adult female Ixodes ricinus ticks feeding for 6 days.</title>
        <authorList>
            <person name="Perner J."/>
            <person name="Ribeiro J.M.C."/>
        </authorList>
    </citation>
    <scope>NUCLEOTIDE SEQUENCE</scope>
    <source>
        <strain evidence="2">Semi-engorged</strain>
        <tissue evidence="2">Salivary glands</tissue>
    </source>
</reference>
<sequence length="167" mass="18808">MLRTGLVMWSLLLLSVSHSCCHLRNMDFLRSGFKSWYGKHLNVINELWADIVNLSSSSLPKIPTWLGTQQNFMSRPCRRALLILLCRCCARRFFVVIREDTASKALCESTKITAFIIPLSSICSSASRIAYSSAVKMLALQSTCVALLYEAEYRAHPTKDDDLDPSV</sequence>
<organism evidence="2">
    <name type="scientific">Ixodes ricinus</name>
    <name type="common">Common tick</name>
    <name type="synonym">Acarus ricinus</name>
    <dbReference type="NCBI Taxonomy" id="34613"/>
    <lineage>
        <taxon>Eukaryota</taxon>
        <taxon>Metazoa</taxon>
        <taxon>Ecdysozoa</taxon>
        <taxon>Arthropoda</taxon>
        <taxon>Chelicerata</taxon>
        <taxon>Arachnida</taxon>
        <taxon>Acari</taxon>
        <taxon>Parasitiformes</taxon>
        <taxon>Ixodida</taxon>
        <taxon>Ixodoidea</taxon>
        <taxon>Ixodidae</taxon>
        <taxon>Ixodinae</taxon>
        <taxon>Ixodes</taxon>
    </lineage>
</organism>